<dbReference type="CDD" id="cd06171">
    <property type="entry name" value="Sigma70_r4"/>
    <property type="match status" value="1"/>
</dbReference>
<evidence type="ECO:0000256" key="2">
    <source>
        <dbReference type="ARBA" id="ARBA00023015"/>
    </source>
</evidence>
<dbReference type="InterPro" id="IPR036388">
    <property type="entry name" value="WH-like_DNA-bd_sf"/>
</dbReference>
<dbReference type="Proteomes" id="UP000533637">
    <property type="component" value="Unassembled WGS sequence"/>
</dbReference>
<dbReference type="InterPro" id="IPR014284">
    <property type="entry name" value="RNA_pol_sigma-70_dom"/>
</dbReference>
<evidence type="ECO:0000256" key="3">
    <source>
        <dbReference type="ARBA" id="ARBA00023082"/>
    </source>
</evidence>
<keyword evidence="8" id="KW-1185">Reference proteome</keyword>
<dbReference type="Gene3D" id="1.10.10.10">
    <property type="entry name" value="Winged helix-like DNA-binding domain superfamily/Winged helix DNA-binding domain"/>
    <property type="match status" value="1"/>
</dbReference>
<feature type="domain" description="RNA polymerase sigma-70 region 2" evidence="5">
    <location>
        <begin position="7"/>
        <end position="71"/>
    </location>
</feature>
<gene>
    <name evidence="7" type="ORF">GGQ57_003923</name>
</gene>
<reference evidence="7 8" key="1">
    <citation type="submission" date="2020-08" db="EMBL/GenBank/DDBJ databases">
        <title>Genomic Encyclopedia of Type Strains, Phase IV (KMG-IV): sequencing the most valuable type-strain genomes for metagenomic binning, comparative biology and taxonomic classification.</title>
        <authorList>
            <person name="Goeker M."/>
        </authorList>
    </citation>
    <scope>NUCLEOTIDE SEQUENCE [LARGE SCALE GENOMIC DNA]</scope>
    <source>
        <strain evidence="7 8">DSM 102983</strain>
    </source>
</reference>
<evidence type="ECO:0000259" key="5">
    <source>
        <dbReference type="Pfam" id="PF04542"/>
    </source>
</evidence>
<dbReference type="InterPro" id="IPR014327">
    <property type="entry name" value="RNA_pol_sigma70_bacteroid"/>
</dbReference>
<dbReference type="NCBIfam" id="TIGR02985">
    <property type="entry name" value="Sig70_bacteroi1"/>
    <property type="match status" value="1"/>
</dbReference>
<protein>
    <submittedName>
        <fullName evidence="7">RNA polymerase sigma-70 factor (ECF subfamily)</fullName>
    </submittedName>
</protein>
<proteinExistence type="inferred from homology"/>
<organism evidence="7 8">
    <name type="scientific">Parabacteroides faecis</name>
    <dbReference type="NCBI Taxonomy" id="1217282"/>
    <lineage>
        <taxon>Bacteria</taxon>
        <taxon>Pseudomonadati</taxon>
        <taxon>Bacteroidota</taxon>
        <taxon>Bacteroidia</taxon>
        <taxon>Bacteroidales</taxon>
        <taxon>Tannerellaceae</taxon>
        <taxon>Parabacteroides</taxon>
    </lineage>
</organism>
<keyword evidence="4" id="KW-0804">Transcription</keyword>
<dbReference type="InterPro" id="IPR007627">
    <property type="entry name" value="RNA_pol_sigma70_r2"/>
</dbReference>
<comment type="caution">
    <text evidence="7">The sequence shown here is derived from an EMBL/GenBank/DDBJ whole genome shotgun (WGS) entry which is preliminary data.</text>
</comment>
<accession>A0ABR6KT35</accession>
<dbReference type="Gene3D" id="1.10.1740.10">
    <property type="match status" value="1"/>
</dbReference>
<dbReference type="SUPFAM" id="SSF88946">
    <property type="entry name" value="Sigma2 domain of RNA polymerase sigma factors"/>
    <property type="match status" value="1"/>
</dbReference>
<dbReference type="EMBL" id="JACHOC010000008">
    <property type="protein sequence ID" value="MBB4623999.1"/>
    <property type="molecule type" value="Genomic_DNA"/>
</dbReference>
<evidence type="ECO:0000256" key="1">
    <source>
        <dbReference type="ARBA" id="ARBA00010641"/>
    </source>
</evidence>
<dbReference type="PANTHER" id="PTHR43133:SF46">
    <property type="entry name" value="RNA POLYMERASE SIGMA-70 FACTOR ECF SUBFAMILY"/>
    <property type="match status" value="1"/>
</dbReference>
<dbReference type="InterPro" id="IPR039425">
    <property type="entry name" value="RNA_pol_sigma-70-like"/>
</dbReference>
<name>A0ABR6KT35_9BACT</name>
<dbReference type="InterPro" id="IPR013324">
    <property type="entry name" value="RNA_pol_sigma_r3/r4-like"/>
</dbReference>
<comment type="similarity">
    <text evidence="1">Belongs to the sigma-70 factor family. ECF subfamily.</text>
</comment>
<dbReference type="SUPFAM" id="SSF88659">
    <property type="entry name" value="Sigma3 and sigma4 domains of RNA polymerase sigma factors"/>
    <property type="match status" value="1"/>
</dbReference>
<dbReference type="Pfam" id="PF08281">
    <property type="entry name" value="Sigma70_r4_2"/>
    <property type="match status" value="1"/>
</dbReference>
<keyword evidence="3" id="KW-0731">Sigma factor</keyword>
<dbReference type="NCBIfam" id="TIGR02937">
    <property type="entry name" value="sigma70-ECF"/>
    <property type="match status" value="1"/>
</dbReference>
<dbReference type="Pfam" id="PF04542">
    <property type="entry name" value="Sigma70_r2"/>
    <property type="match status" value="1"/>
</dbReference>
<evidence type="ECO:0000313" key="7">
    <source>
        <dbReference type="EMBL" id="MBB4623999.1"/>
    </source>
</evidence>
<evidence type="ECO:0000256" key="4">
    <source>
        <dbReference type="ARBA" id="ARBA00023163"/>
    </source>
</evidence>
<evidence type="ECO:0000259" key="6">
    <source>
        <dbReference type="Pfam" id="PF08281"/>
    </source>
</evidence>
<feature type="domain" description="RNA polymerase sigma factor 70 region 4 type 2" evidence="6">
    <location>
        <begin position="109"/>
        <end position="161"/>
    </location>
</feature>
<dbReference type="PANTHER" id="PTHR43133">
    <property type="entry name" value="RNA POLYMERASE ECF-TYPE SIGMA FACTO"/>
    <property type="match status" value="1"/>
</dbReference>
<dbReference type="InterPro" id="IPR013325">
    <property type="entry name" value="RNA_pol_sigma_r2"/>
</dbReference>
<dbReference type="RefSeq" id="WP_229801103.1">
    <property type="nucleotide sequence ID" value="NZ_BMPB01000011.1"/>
</dbReference>
<evidence type="ECO:0000313" key="8">
    <source>
        <dbReference type="Proteomes" id="UP000533637"/>
    </source>
</evidence>
<keyword evidence="2" id="KW-0805">Transcription regulation</keyword>
<dbReference type="InterPro" id="IPR013249">
    <property type="entry name" value="RNA_pol_sigma70_r4_t2"/>
</dbReference>
<sequence length="181" mass="21317">MKAFEVLYSTCYVYLCAVATKYIFNAEASREVVNDVFINVWNNRSTLTYPVRAYLIRAVQNRCLNHLRQQRLQMVSMSDVQEHLLTIQEQQIGEESHPLAYLENKEFEERIYSAVNQLPDKCRDIFVQYLYHNKSYDEIAECNHISPSTVRVQIKIGLSKLKTLLGDYYPLFLLIFNFSQK</sequence>